<feature type="chain" id="PRO_5009187469" evidence="10">
    <location>
        <begin position="32"/>
        <end position="426"/>
    </location>
</feature>
<gene>
    <name evidence="11" type="ORF">BAE44_0021687</name>
</gene>
<dbReference type="Gene3D" id="2.160.20.10">
    <property type="entry name" value="Single-stranded right-handed beta-helix, Pectin lyase-like"/>
    <property type="match status" value="1"/>
</dbReference>
<comment type="similarity">
    <text evidence="2 9">Belongs to the glycosyl hydrolase 28 family.</text>
</comment>
<proteinExistence type="inferred from homology"/>
<dbReference type="SUPFAM" id="SSF51126">
    <property type="entry name" value="Pectin lyase-like"/>
    <property type="match status" value="1"/>
</dbReference>
<keyword evidence="7" id="KW-0961">Cell wall biogenesis/degradation</keyword>
<dbReference type="GO" id="GO:0004650">
    <property type="term" value="F:polygalacturonase activity"/>
    <property type="evidence" value="ECO:0007669"/>
    <property type="project" value="InterPro"/>
</dbReference>
<feature type="signal peptide" evidence="10">
    <location>
        <begin position="1"/>
        <end position="31"/>
    </location>
</feature>
<evidence type="ECO:0000256" key="10">
    <source>
        <dbReference type="SAM" id="SignalP"/>
    </source>
</evidence>
<dbReference type="GO" id="GO:0005975">
    <property type="term" value="P:carbohydrate metabolic process"/>
    <property type="evidence" value="ECO:0007669"/>
    <property type="project" value="InterPro"/>
</dbReference>
<reference evidence="11 12" key="1">
    <citation type="submission" date="2016-09" db="EMBL/GenBank/DDBJ databases">
        <title>The draft genome of Dichanthelium oligosanthes: A C3 panicoid grass species.</title>
        <authorList>
            <person name="Studer A.J."/>
            <person name="Schnable J.C."/>
            <person name="Brutnell T.P."/>
        </authorList>
    </citation>
    <scope>NUCLEOTIDE SEQUENCE [LARGE SCALE GENOMIC DNA]</scope>
    <source>
        <strain evidence="12">cv. Kellogg 1175</strain>
        <tissue evidence="11">Leaf</tissue>
    </source>
</reference>
<dbReference type="PANTHER" id="PTHR31375">
    <property type="match status" value="1"/>
</dbReference>
<evidence type="ECO:0000256" key="1">
    <source>
        <dbReference type="ARBA" id="ARBA00004191"/>
    </source>
</evidence>
<evidence type="ECO:0000256" key="4">
    <source>
        <dbReference type="ARBA" id="ARBA00022525"/>
    </source>
</evidence>
<sequence length="426" mass="44056">MFGESIMARANACSLAVLLLSCYVLSGAAEAAYDVTDFGAKPDGRTDSSAAFADAWSAACRSPAPATVYVPHSEFLLSHAAFAGPCSSRMALQIDGTLVAPSGYTGSTVWIVFDHVDGLTVSGGTVDGRGAALWACKAAGHGGCPSGATVSRCCPVPTHFPETIHVQSIYTAAARRAWQSLTVLNSRDVVISGLRSVDSELYHVVIDGCEGVAMQGVRIVAPGSSPNTDGIHVQASSRVTVTRASIQTGDDCVSVGPGTANLRVEHVSCGPGHGISIGSLGKESEEMGVENVTVTGAAFAGTENGLRIKTWGRAAVEGAYVRGVVFEHALMRDVRNPIIIDQNYCPNHACPHQSSAVKISDVRYTDIQGSSASQVAVKFVCSASNPCSGIGLQDIKLTLDGGKPAEATCQHADGRASGYVEPPSCL</sequence>
<organism evidence="11 12">
    <name type="scientific">Dichanthelium oligosanthes</name>
    <dbReference type="NCBI Taxonomy" id="888268"/>
    <lineage>
        <taxon>Eukaryota</taxon>
        <taxon>Viridiplantae</taxon>
        <taxon>Streptophyta</taxon>
        <taxon>Embryophyta</taxon>
        <taxon>Tracheophyta</taxon>
        <taxon>Spermatophyta</taxon>
        <taxon>Magnoliopsida</taxon>
        <taxon>Liliopsida</taxon>
        <taxon>Poales</taxon>
        <taxon>Poaceae</taxon>
        <taxon>PACMAD clade</taxon>
        <taxon>Panicoideae</taxon>
        <taxon>Panicodae</taxon>
        <taxon>Paniceae</taxon>
        <taxon>Dichantheliinae</taxon>
        <taxon>Dichanthelium</taxon>
    </lineage>
</organism>
<dbReference type="InterPro" id="IPR000743">
    <property type="entry name" value="Glyco_hydro_28"/>
</dbReference>
<evidence type="ECO:0000256" key="5">
    <source>
        <dbReference type="ARBA" id="ARBA00022801"/>
    </source>
</evidence>
<feature type="active site" evidence="8">
    <location>
        <position position="273"/>
    </location>
</feature>
<dbReference type="Proteomes" id="UP000095767">
    <property type="component" value="Unassembled WGS sequence"/>
</dbReference>
<dbReference type="AlphaFoldDB" id="A0A1E5UWR1"/>
<comment type="subcellular location">
    <subcellularLocation>
        <location evidence="1">Secreted</location>
        <location evidence="1">Cell wall</location>
    </subcellularLocation>
</comment>
<evidence type="ECO:0000256" key="9">
    <source>
        <dbReference type="RuleBase" id="RU361169"/>
    </source>
</evidence>
<keyword evidence="3" id="KW-0134">Cell wall</keyword>
<dbReference type="EMBL" id="LWDX02060322">
    <property type="protein sequence ID" value="OEL17290.1"/>
    <property type="molecule type" value="Genomic_DNA"/>
</dbReference>
<evidence type="ECO:0000256" key="7">
    <source>
        <dbReference type="ARBA" id="ARBA00023316"/>
    </source>
</evidence>
<name>A0A1E5UWR1_9POAL</name>
<keyword evidence="5 9" id="KW-0378">Hydrolase</keyword>
<keyword evidence="4" id="KW-0964">Secreted</keyword>
<evidence type="ECO:0000256" key="3">
    <source>
        <dbReference type="ARBA" id="ARBA00022512"/>
    </source>
</evidence>
<dbReference type="InterPro" id="IPR012334">
    <property type="entry name" value="Pectin_lyas_fold"/>
</dbReference>
<dbReference type="GO" id="GO:0071555">
    <property type="term" value="P:cell wall organization"/>
    <property type="evidence" value="ECO:0007669"/>
    <property type="project" value="UniProtKB-KW"/>
</dbReference>
<comment type="caution">
    <text evidence="11">The sequence shown here is derived from an EMBL/GenBank/DDBJ whole genome shotgun (WGS) entry which is preliminary data.</text>
</comment>
<keyword evidence="12" id="KW-1185">Reference proteome</keyword>
<keyword evidence="6 9" id="KW-0326">Glycosidase</keyword>
<evidence type="ECO:0000256" key="8">
    <source>
        <dbReference type="PROSITE-ProRule" id="PRU10052"/>
    </source>
</evidence>
<dbReference type="FunFam" id="2.160.20.10:FF:000111">
    <property type="entry name" value="Pectin lyase-like superfamily protein"/>
    <property type="match status" value="1"/>
</dbReference>
<dbReference type="InterPro" id="IPR006626">
    <property type="entry name" value="PbH1"/>
</dbReference>
<evidence type="ECO:0000256" key="2">
    <source>
        <dbReference type="ARBA" id="ARBA00008834"/>
    </source>
</evidence>
<accession>A0A1E5UWR1</accession>
<dbReference type="InterPro" id="IPR011050">
    <property type="entry name" value="Pectin_lyase_fold/virulence"/>
</dbReference>
<dbReference type="OrthoDB" id="187139at2759"/>
<evidence type="ECO:0000313" key="11">
    <source>
        <dbReference type="EMBL" id="OEL17290.1"/>
    </source>
</evidence>
<protein>
    <submittedName>
        <fullName evidence="11">Polygalacturonase</fullName>
    </submittedName>
</protein>
<dbReference type="Pfam" id="PF00295">
    <property type="entry name" value="Glyco_hydro_28"/>
    <property type="match status" value="2"/>
</dbReference>
<dbReference type="STRING" id="888268.A0A1E5UWR1"/>
<evidence type="ECO:0000256" key="6">
    <source>
        <dbReference type="ARBA" id="ARBA00023295"/>
    </source>
</evidence>
<evidence type="ECO:0000313" key="12">
    <source>
        <dbReference type="Proteomes" id="UP000095767"/>
    </source>
</evidence>
<keyword evidence="10" id="KW-0732">Signal</keyword>
<dbReference type="SMART" id="SM00710">
    <property type="entry name" value="PbH1"/>
    <property type="match status" value="7"/>
</dbReference>
<dbReference type="PROSITE" id="PS00502">
    <property type="entry name" value="POLYGALACTURONASE"/>
    <property type="match status" value="1"/>
</dbReference>